<proteinExistence type="predicted"/>
<dbReference type="Proteomes" id="UP000292564">
    <property type="component" value="Unassembled WGS sequence"/>
</dbReference>
<reference evidence="1 2" key="1">
    <citation type="submission" date="2019-02" db="EMBL/GenBank/DDBJ databases">
        <title>Sequencing the genomes of 1000 actinobacteria strains.</title>
        <authorList>
            <person name="Klenk H.-P."/>
        </authorList>
    </citation>
    <scope>NUCLEOTIDE SEQUENCE [LARGE SCALE GENOMIC DNA]</scope>
    <source>
        <strain evidence="1 2">DSM 45162</strain>
    </source>
</reference>
<dbReference type="EMBL" id="SHKY01000001">
    <property type="protein sequence ID" value="RZU51550.1"/>
    <property type="molecule type" value="Genomic_DNA"/>
</dbReference>
<evidence type="ECO:0000313" key="2">
    <source>
        <dbReference type="Proteomes" id="UP000292564"/>
    </source>
</evidence>
<dbReference type="RefSeq" id="WP_130510302.1">
    <property type="nucleotide sequence ID" value="NZ_SHKY01000001.1"/>
</dbReference>
<dbReference type="OrthoDB" id="4514044at2"/>
<keyword evidence="2" id="KW-1185">Reference proteome</keyword>
<evidence type="ECO:0000313" key="1">
    <source>
        <dbReference type="EMBL" id="RZU51550.1"/>
    </source>
</evidence>
<organism evidence="1 2">
    <name type="scientific">Krasilnikovia cinnamomea</name>
    <dbReference type="NCBI Taxonomy" id="349313"/>
    <lineage>
        <taxon>Bacteria</taxon>
        <taxon>Bacillati</taxon>
        <taxon>Actinomycetota</taxon>
        <taxon>Actinomycetes</taxon>
        <taxon>Micromonosporales</taxon>
        <taxon>Micromonosporaceae</taxon>
        <taxon>Krasilnikovia</taxon>
    </lineage>
</organism>
<protein>
    <submittedName>
        <fullName evidence="1">Uncharacterized protein</fullName>
    </submittedName>
</protein>
<name>A0A4Q7ZKT0_9ACTN</name>
<accession>A0A4Q7ZKT0</accession>
<dbReference type="AlphaFoldDB" id="A0A4Q7ZKT0"/>
<gene>
    <name evidence="1" type="ORF">EV385_3380</name>
</gene>
<comment type="caution">
    <text evidence="1">The sequence shown here is derived from an EMBL/GenBank/DDBJ whole genome shotgun (WGS) entry which is preliminary data.</text>
</comment>
<sequence length="401" mass="42819">MGNSNVAATVGYTTQQYMDDGKVDMGLAGRQSQSPQARGRELARLGRALFHSHGSVKAAAHDLMSRHQDLPSIQAFRYAAGLSQDQAAARYNEVSGNQTTLGGTTINAWESWARARGAAGAGSPPSFASLLILAAAYGRGPHGTADEVISPGDLVQEAYEKLAPEDQLALKTAADRSSISATSDALRARNAVVGGSPDVDNIIGPDANLVVPTIDNGNSAICTFSLPNPNPGQLIDLTWNTFGFGIQRLMRQIKSLGRRLDANICFGVNEAGLVMATFLASAQFNRCAIGYLRCNRVRNEITFAAESHYPDSVAAPVIVICDFEVKHADVVGRVARELRKRYPGAELYFAVFGAMTKGRSLEVESFEDLTGAKIMQAANFEAVFIAATMCPPGIEPPLELR</sequence>